<name>A0A921Z5A7_MANSE</name>
<feature type="region of interest" description="Disordered" evidence="3">
    <location>
        <begin position="176"/>
        <end position="233"/>
    </location>
</feature>
<dbReference type="PANTHER" id="PTHR23301">
    <property type="entry name" value="CHITIN BINDING PERITROPHIN-A"/>
    <property type="match status" value="1"/>
</dbReference>
<evidence type="ECO:0000259" key="5">
    <source>
        <dbReference type="PROSITE" id="PS50940"/>
    </source>
</evidence>
<feature type="compositionally biased region" description="Low complexity" evidence="3">
    <location>
        <begin position="461"/>
        <end position="497"/>
    </location>
</feature>
<comment type="caution">
    <text evidence="6">The sequence shown here is derived from an EMBL/GenBank/DDBJ whole genome shotgun (WGS) entry which is preliminary data.</text>
</comment>
<evidence type="ECO:0000256" key="2">
    <source>
        <dbReference type="ARBA" id="ARBA00023157"/>
    </source>
</evidence>
<keyword evidence="7" id="KW-1185">Reference proteome</keyword>
<feature type="signal peptide" evidence="4">
    <location>
        <begin position="1"/>
        <end position="17"/>
    </location>
</feature>
<keyword evidence="4" id="KW-0732">Signal</keyword>
<dbReference type="GO" id="GO:0008061">
    <property type="term" value="F:chitin binding"/>
    <property type="evidence" value="ECO:0007669"/>
    <property type="project" value="UniProtKB-KW"/>
</dbReference>
<keyword evidence="2" id="KW-1015">Disulfide bond</keyword>
<evidence type="ECO:0000313" key="6">
    <source>
        <dbReference type="EMBL" id="KAG6451621.1"/>
    </source>
</evidence>
<dbReference type="EMBL" id="JH668410">
    <property type="protein sequence ID" value="KAG6451621.1"/>
    <property type="molecule type" value="Genomic_DNA"/>
</dbReference>
<feature type="compositionally biased region" description="Pro residues" evidence="3">
    <location>
        <begin position="80"/>
        <end position="95"/>
    </location>
</feature>
<dbReference type="PANTHER" id="PTHR23301:SF106">
    <property type="entry name" value="CHITIN-BINDING TYPE-2 DOMAIN-CONTAINING PROTEIN-RELATED"/>
    <property type="match status" value="1"/>
</dbReference>
<protein>
    <recommendedName>
        <fullName evidence="5">Chitin-binding type-2 domain-containing protein</fullName>
    </recommendedName>
</protein>
<evidence type="ECO:0000313" key="7">
    <source>
        <dbReference type="Proteomes" id="UP000791440"/>
    </source>
</evidence>
<dbReference type="SMART" id="SM00494">
    <property type="entry name" value="ChtBD2"/>
    <property type="match status" value="4"/>
</dbReference>
<feature type="domain" description="Chitin-binding type-2" evidence="5">
    <location>
        <begin position="21"/>
        <end position="79"/>
    </location>
</feature>
<keyword evidence="1" id="KW-0147">Chitin-binding</keyword>
<feature type="domain" description="Chitin-binding type-2" evidence="5">
    <location>
        <begin position="240"/>
        <end position="298"/>
    </location>
</feature>
<dbReference type="Proteomes" id="UP000791440">
    <property type="component" value="Unassembled WGS sequence"/>
</dbReference>
<evidence type="ECO:0000256" key="3">
    <source>
        <dbReference type="SAM" id="MobiDB-lite"/>
    </source>
</evidence>
<dbReference type="Pfam" id="PF01607">
    <property type="entry name" value="CBM_14"/>
    <property type="match status" value="4"/>
</dbReference>
<feature type="chain" id="PRO_5037427026" description="Chitin-binding type-2 domain-containing protein" evidence="4">
    <location>
        <begin position="18"/>
        <end position="618"/>
    </location>
</feature>
<accession>A0A921Z5A7</accession>
<dbReference type="InterPro" id="IPR051940">
    <property type="entry name" value="Chitin_bind-dev_reg"/>
</dbReference>
<dbReference type="InterPro" id="IPR002557">
    <property type="entry name" value="Chitin-bd_dom"/>
</dbReference>
<feature type="region of interest" description="Disordered" evidence="3">
    <location>
        <begin position="301"/>
        <end position="345"/>
    </location>
</feature>
<feature type="compositionally biased region" description="Low complexity" evidence="3">
    <location>
        <begin position="505"/>
        <end position="565"/>
    </location>
</feature>
<organism evidence="6 7">
    <name type="scientific">Manduca sexta</name>
    <name type="common">Tobacco hawkmoth</name>
    <name type="synonym">Tobacco hornworm</name>
    <dbReference type="NCBI Taxonomy" id="7130"/>
    <lineage>
        <taxon>Eukaryota</taxon>
        <taxon>Metazoa</taxon>
        <taxon>Ecdysozoa</taxon>
        <taxon>Arthropoda</taxon>
        <taxon>Hexapoda</taxon>
        <taxon>Insecta</taxon>
        <taxon>Pterygota</taxon>
        <taxon>Neoptera</taxon>
        <taxon>Endopterygota</taxon>
        <taxon>Lepidoptera</taxon>
        <taxon>Glossata</taxon>
        <taxon>Ditrysia</taxon>
        <taxon>Bombycoidea</taxon>
        <taxon>Sphingidae</taxon>
        <taxon>Sphinginae</taxon>
        <taxon>Sphingini</taxon>
        <taxon>Manduca</taxon>
    </lineage>
</organism>
<evidence type="ECO:0000256" key="1">
    <source>
        <dbReference type="ARBA" id="ARBA00022669"/>
    </source>
</evidence>
<sequence>MMYKAAIFLTIIAASSAQYLPNGCPSNFHIHLLLPHETDCSSYYQCSYGMRIQRSCASGTHFDPALQRCDLPENVKCGKPPDPGEPAADPSPEPSAEPSGAAVSFQAVADTRAFRPNGCPVDIHTSYLLPHETNCALYYQCVHGNRVQMPCSPGTLFDYPSQGCVFPFMANCNARPTTPSASTTTQSTTTTRTTTTPSTTTTRTTTTPSTTTTRTTTTPSTTTTRPTTPSTSTTVGQFLPNGCPADFHVHLLLPHETDCAKFYQCAHGVRVEMNCAPGVWFDFNHQGCVFPFMADCNARPSTPSASTTAPLTTTTRTTTLSTTTTRTTTTPSTTTTRPTTPSTSTTAGQFLPNGCPADFHVHHLLPHETDCAKFYQCAHGVRVEMNCAPGTWFDFNLQVCSWPFMVDCVPGSTTTTTTTTSTTPQPTAPPSTEITHPPPTTQTTTEEIQSPETTAATDVNTTPPSTAVPSTSEASTSGSTDESTTSYSTTREPSTTENLTPGPPSTTGYSTTGYPTTGYPTTEEPKTTDYPTTEDSSTTEEPSTEAPSTTGYPTTGYPTTGYPTTEEPKTTAYPTTEFSGLHYIILPEHFFKKNISLVNYIVFEMTATLCYYHLIFSI</sequence>
<feature type="region of interest" description="Disordered" evidence="3">
    <location>
        <begin position="413"/>
        <end position="573"/>
    </location>
</feature>
<reference evidence="6" key="1">
    <citation type="journal article" date="2016" name="Insect Biochem. Mol. Biol.">
        <title>Multifaceted biological insights from a draft genome sequence of the tobacco hornworm moth, Manduca sexta.</title>
        <authorList>
            <person name="Kanost M.R."/>
            <person name="Arrese E.L."/>
            <person name="Cao X."/>
            <person name="Chen Y.R."/>
            <person name="Chellapilla S."/>
            <person name="Goldsmith M.R."/>
            <person name="Grosse-Wilde E."/>
            <person name="Heckel D.G."/>
            <person name="Herndon N."/>
            <person name="Jiang H."/>
            <person name="Papanicolaou A."/>
            <person name="Qu J."/>
            <person name="Soulages J.L."/>
            <person name="Vogel H."/>
            <person name="Walters J."/>
            <person name="Waterhouse R.M."/>
            <person name="Ahn S.J."/>
            <person name="Almeida F.C."/>
            <person name="An C."/>
            <person name="Aqrawi P."/>
            <person name="Bretschneider A."/>
            <person name="Bryant W.B."/>
            <person name="Bucks S."/>
            <person name="Chao H."/>
            <person name="Chevignon G."/>
            <person name="Christen J.M."/>
            <person name="Clarke D.F."/>
            <person name="Dittmer N.T."/>
            <person name="Ferguson L.C.F."/>
            <person name="Garavelou S."/>
            <person name="Gordon K.H.J."/>
            <person name="Gunaratna R.T."/>
            <person name="Han Y."/>
            <person name="Hauser F."/>
            <person name="He Y."/>
            <person name="Heidel-Fischer H."/>
            <person name="Hirsh A."/>
            <person name="Hu Y."/>
            <person name="Jiang H."/>
            <person name="Kalra D."/>
            <person name="Klinner C."/>
            <person name="Konig C."/>
            <person name="Kovar C."/>
            <person name="Kroll A.R."/>
            <person name="Kuwar S.S."/>
            <person name="Lee S.L."/>
            <person name="Lehman R."/>
            <person name="Li K."/>
            <person name="Li Z."/>
            <person name="Liang H."/>
            <person name="Lovelace S."/>
            <person name="Lu Z."/>
            <person name="Mansfield J.H."/>
            <person name="McCulloch K.J."/>
            <person name="Mathew T."/>
            <person name="Morton B."/>
            <person name="Muzny D.M."/>
            <person name="Neunemann D."/>
            <person name="Ongeri F."/>
            <person name="Pauchet Y."/>
            <person name="Pu L.L."/>
            <person name="Pyrousis I."/>
            <person name="Rao X.J."/>
            <person name="Redding A."/>
            <person name="Roesel C."/>
            <person name="Sanchez-Gracia A."/>
            <person name="Schaack S."/>
            <person name="Shukla A."/>
            <person name="Tetreau G."/>
            <person name="Wang Y."/>
            <person name="Xiong G.H."/>
            <person name="Traut W."/>
            <person name="Walsh T.K."/>
            <person name="Worley K.C."/>
            <person name="Wu D."/>
            <person name="Wu W."/>
            <person name="Wu Y.Q."/>
            <person name="Zhang X."/>
            <person name="Zou Z."/>
            <person name="Zucker H."/>
            <person name="Briscoe A.D."/>
            <person name="Burmester T."/>
            <person name="Clem R.J."/>
            <person name="Feyereisen R."/>
            <person name="Grimmelikhuijzen C.J.P."/>
            <person name="Hamodrakas S.J."/>
            <person name="Hansson B.S."/>
            <person name="Huguet E."/>
            <person name="Jermiin L.S."/>
            <person name="Lan Q."/>
            <person name="Lehman H.K."/>
            <person name="Lorenzen M."/>
            <person name="Merzendorfer H."/>
            <person name="Michalopoulos I."/>
            <person name="Morton D.B."/>
            <person name="Muthukrishnan S."/>
            <person name="Oakeshott J.G."/>
            <person name="Palmer W."/>
            <person name="Park Y."/>
            <person name="Passarelli A.L."/>
            <person name="Rozas J."/>
            <person name="Schwartz L.M."/>
            <person name="Smith W."/>
            <person name="Southgate A."/>
            <person name="Vilcinskas A."/>
            <person name="Vogt R."/>
            <person name="Wang P."/>
            <person name="Werren J."/>
            <person name="Yu X.Q."/>
            <person name="Zhou J.J."/>
            <person name="Brown S.J."/>
            <person name="Scherer S.E."/>
            <person name="Richards S."/>
            <person name="Blissard G.W."/>
        </authorList>
    </citation>
    <scope>NUCLEOTIDE SEQUENCE</scope>
</reference>
<proteinExistence type="predicted"/>
<dbReference type="GO" id="GO:0005576">
    <property type="term" value="C:extracellular region"/>
    <property type="evidence" value="ECO:0007669"/>
    <property type="project" value="InterPro"/>
</dbReference>
<feature type="domain" description="Chitin-binding type-2" evidence="5">
    <location>
        <begin position="116"/>
        <end position="174"/>
    </location>
</feature>
<gene>
    <name evidence="6" type="ORF">O3G_MSEX007223</name>
</gene>
<dbReference type="AlphaFoldDB" id="A0A921Z5A7"/>
<dbReference type="PROSITE" id="PS50940">
    <property type="entry name" value="CHIT_BIND_II"/>
    <property type="match status" value="4"/>
</dbReference>
<reference evidence="6" key="2">
    <citation type="submission" date="2020-12" db="EMBL/GenBank/DDBJ databases">
        <authorList>
            <person name="Kanost M."/>
        </authorList>
    </citation>
    <scope>NUCLEOTIDE SEQUENCE</scope>
</reference>
<feature type="compositionally biased region" description="Low complexity" evidence="3">
    <location>
        <begin position="413"/>
        <end position="454"/>
    </location>
</feature>
<feature type="domain" description="Chitin-binding type-2" evidence="5">
    <location>
        <begin position="352"/>
        <end position="410"/>
    </location>
</feature>
<evidence type="ECO:0000256" key="4">
    <source>
        <dbReference type="SAM" id="SignalP"/>
    </source>
</evidence>
<feature type="region of interest" description="Disordered" evidence="3">
    <location>
        <begin position="80"/>
        <end position="101"/>
    </location>
</feature>